<organism evidence="1 2">
    <name type="scientific">Consotaella salsifontis</name>
    <dbReference type="NCBI Taxonomy" id="1365950"/>
    <lineage>
        <taxon>Bacteria</taxon>
        <taxon>Pseudomonadati</taxon>
        <taxon>Pseudomonadota</taxon>
        <taxon>Alphaproteobacteria</taxon>
        <taxon>Hyphomicrobiales</taxon>
        <taxon>Aurantimonadaceae</taxon>
        <taxon>Consotaella</taxon>
    </lineage>
</organism>
<dbReference type="Proteomes" id="UP000190135">
    <property type="component" value="Unassembled WGS sequence"/>
</dbReference>
<dbReference type="EMBL" id="FUXL01000012">
    <property type="protein sequence ID" value="SKA29580.1"/>
    <property type="molecule type" value="Genomic_DNA"/>
</dbReference>
<evidence type="ECO:0000313" key="1">
    <source>
        <dbReference type="EMBL" id="SKA29580.1"/>
    </source>
</evidence>
<keyword evidence="2" id="KW-1185">Reference proteome</keyword>
<name>A0A1T4SMS7_9HYPH</name>
<protein>
    <submittedName>
        <fullName evidence="1">Uncharacterized protein</fullName>
    </submittedName>
</protein>
<accession>A0A1T4SMS7</accession>
<reference evidence="1 2" key="1">
    <citation type="submission" date="2017-02" db="EMBL/GenBank/DDBJ databases">
        <authorList>
            <person name="Peterson S.W."/>
        </authorList>
    </citation>
    <scope>NUCLEOTIDE SEQUENCE [LARGE SCALE GENOMIC DNA]</scope>
    <source>
        <strain evidence="1 2">USBA 369</strain>
    </source>
</reference>
<sequence length="63" mass="6968">MGTICFLTSGSKAGDKLWPKAAICLAVADKMTPGRFGFKGRQLFFRHIDVKPSLHFVNREITG</sequence>
<evidence type="ECO:0000313" key="2">
    <source>
        <dbReference type="Proteomes" id="UP000190135"/>
    </source>
</evidence>
<gene>
    <name evidence="1" type="ORF">SAMN05428963_11243</name>
</gene>
<proteinExistence type="predicted"/>
<dbReference type="STRING" id="1365950.SAMN05428963_11243"/>
<dbReference type="AlphaFoldDB" id="A0A1T4SMS7"/>